<keyword evidence="10 11" id="KW-0472">Membrane</keyword>
<comment type="subcellular location">
    <subcellularLocation>
        <location evidence="2">Membrane</location>
    </subcellularLocation>
</comment>
<evidence type="ECO:0000256" key="10">
    <source>
        <dbReference type="ARBA" id="ARBA00023136"/>
    </source>
</evidence>
<dbReference type="PANTHER" id="PTHR45436">
    <property type="entry name" value="SENSOR HISTIDINE KINASE YKOH"/>
    <property type="match status" value="1"/>
</dbReference>
<evidence type="ECO:0000256" key="2">
    <source>
        <dbReference type="ARBA" id="ARBA00004370"/>
    </source>
</evidence>
<dbReference type="PROSITE" id="PS50885">
    <property type="entry name" value="HAMP"/>
    <property type="match status" value="1"/>
</dbReference>
<dbReference type="GO" id="GO:0000155">
    <property type="term" value="F:phosphorelay sensor kinase activity"/>
    <property type="evidence" value="ECO:0007669"/>
    <property type="project" value="InterPro"/>
</dbReference>
<evidence type="ECO:0000313" key="15">
    <source>
        <dbReference type="EMBL" id="CAB4957928.1"/>
    </source>
</evidence>
<feature type="transmembrane region" description="Helical" evidence="11">
    <location>
        <begin position="160"/>
        <end position="183"/>
    </location>
</feature>
<dbReference type="InterPro" id="IPR036097">
    <property type="entry name" value="HisK_dim/P_sf"/>
</dbReference>
<organism evidence="16">
    <name type="scientific">freshwater metagenome</name>
    <dbReference type="NCBI Taxonomy" id="449393"/>
    <lineage>
        <taxon>unclassified sequences</taxon>
        <taxon>metagenomes</taxon>
        <taxon>ecological metagenomes</taxon>
    </lineage>
</organism>
<gene>
    <name evidence="14" type="ORF">UFOPK3268_00378</name>
    <name evidence="15" type="ORF">UFOPK3752_02088</name>
    <name evidence="16" type="ORF">UFOPK4150_02432</name>
</gene>
<keyword evidence="4" id="KW-0597">Phosphoprotein</keyword>
<dbReference type="EMBL" id="CAFBIZ010000030">
    <property type="protein sequence ID" value="CAB4847209.1"/>
    <property type="molecule type" value="Genomic_DNA"/>
</dbReference>
<dbReference type="SUPFAM" id="SSF47384">
    <property type="entry name" value="Homodimeric domain of signal transducing histidine kinase"/>
    <property type="match status" value="1"/>
</dbReference>
<evidence type="ECO:0000259" key="13">
    <source>
        <dbReference type="PROSITE" id="PS50885"/>
    </source>
</evidence>
<comment type="catalytic activity">
    <reaction evidence="1">
        <text>ATP + protein L-histidine = ADP + protein N-phospho-L-histidine.</text>
        <dbReference type="EC" id="2.7.13.3"/>
    </reaction>
</comment>
<evidence type="ECO:0000259" key="12">
    <source>
        <dbReference type="PROSITE" id="PS50109"/>
    </source>
</evidence>
<feature type="domain" description="HAMP" evidence="13">
    <location>
        <begin position="184"/>
        <end position="244"/>
    </location>
</feature>
<evidence type="ECO:0000256" key="9">
    <source>
        <dbReference type="ARBA" id="ARBA00023012"/>
    </source>
</evidence>
<keyword evidence="7" id="KW-0418">Kinase</keyword>
<feature type="domain" description="Histidine kinase" evidence="12">
    <location>
        <begin position="259"/>
        <end position="475"/>
    </location>
</feature>
<accession>A0A6J7SJ87</accession>
<dbReference type="InterPro" id="IPR036890">
    <property type="entry name" value="HATPase_C_sf"/>
</dbReference>
<evidence type="ECO:0000256" key="5">
    <source>
        <dbReference type="ARBA" id="ARBA00022679"/>
    </source>
</evidence>
<dbReference type="SMART" id="SM00387">
    <property type="entry name" value="HATPase_c"/>
    <property type="match status" value="1"/>
</dbReference>
<evidence type="ECO:0000256" key="1">
    <source>
        <dbReference type="ARBA" id="ARBA00000085"/>
    </source>
</evidence>
<dbReference type="PRINTS" id="PR00344">
    <property type="entry name" value="BCTRLSENSOR"/>
</dbReference>
<dbReference type="PANTHER" id="PTHR45436:SF5">
    <property type="entry name" value="SENSOR HISTIDINE KINASE TRCS"/>
    <property type="match status" value="1"/>
</dbReference>
<protein>
    <recommendedName>
        <fullName evidence="3">histidine kinase</fullName>
        <ecNumber evidence="3">2.7.13.3</ecNumber>
    </recommendedName>
</protein>
<dbReference type="EMBL" id="CAFBND010000127">
    <property type="protein sequence ID" value="CAB4957928.1"/>
    <property type="molecule type" value="Genomic_DNA"/>
</dbReference>
<keyword evidence="8 11" id="KW-1133">Transmembrane helix</keyword>
<evidence type="ECO:0000256" key="11">
    <source>
        <dbReference type="SAM" id="Phobius"/>
    </source>
</evidence>
<dbReference type="InterPro" id="IPR003594">
    <property type="entry name" value="HATPase_dom"/>
</dbReference>
<evidence type="ECO:0000256" key="6">
    <source>
        <dbReference type="ARBA" id="ARBA00022692"/>
    </source>
</evidence>
<dbReference type="Pfam" id="PF02518">
    <property type="entry name" value="HATPase_c"/>
    <property type="match status" value="1"/>
</dbReference>
<dbReference type="Pfam" id="PF00672">
    <property type="entry name" value="HAMP"/>
    <property type="match status" value="1"/>
</dbReference>
<dbReference type="InterPro" id="IPR003661">
    <property type="entry name" value="HisK_dim/P_dom"/>
</dbReference>
<dbReference type="EC" id="2.7.13.3" evidence="3"/>
<dbReference type="SUPFAM" id="SSF55874">
    <property type="entry name" value="ATPase domain of HSP90 chaperone/DNA topoisomerase II/histidine kinase"/>
    <property type="match status" value="1"/>
</dbReference>
<proteinExistence type="predicted"/>
<keyword evidence="5" id="KW-0808">Transferase</keyword>
<sequence length="475" mass="50016">MPLRRRLVIGVLTVMATALVVVGLATFLALRSWMTDQIDTSLTQGKARFFTEADDRSHPEEALQTWTTSGASLVVLSPDGQATGETFAGDTTPRHYSAADARTLATMSTSASAGPVTIELEALGSSRAVAVPAIDGRTATPVTLVAFIPLSRTSKVAGRLVIVELVTISLALLMMALIATWFVRRSLRPLQEVADTASEVASLPLERGDVAIPARVPNPIPTTEVGQVGLAVNAMLDHIESSLQTRADSEDKLRRFVSDAGHELRTPLAAVRGYAELMRRGAGSDPEQSLVAAQRIEAAANRMGLLVEDLLLLASMDEERPLSRDAIDLLALVEDTVAEAATAGPEHEWAAEGPERVITVVGDAVRLHQAVANLLANARAHTPEGTSVITTVGISDSLAYVEVRDNGPGFPDDLLPRATERFARGDASRSRATGGSGLGLAIVKAVAEAHGGSLEVGNDYGGTGAVIRLSLPLQD</sequence>
<dbReference type="InterPro" id="IPR005467">
    <property type="entry name" value="His_kinase_dom"/>
</dbReference>
<evidence type="ECO:0000256" key="7">
    <source>
        <dbReference type="ARBA" id="ARBA00022777"/>
    </source>
</evidence>
<dbReference type="Pfam" id="PF00512">
    <property type="entry name" value="HisKA"/>
    <property type="match status" value="1"/>
</dbReference>
<dbReference type="AlphaFoldDB" id="A0A6J7SJ87"/>
<evidence type="ECO:0000313" key="14">
    <source>
        <dbReference type="EMBL" id="CAB4847209.1"/>
    </source>
</evidence>
<dbReference type="Gene3D" id="3.30.565.10">
    <property type="entry name" value="Histidine kinase-like ATPase, C-terminal domain"/>
    <property type="match status" value="1"/>
</dbReference>
<dbReference type="GO" id="GO:0005886">
    <property type="term" value="C:plasma membrane"/>
    <property type="evidence" value="ECO:0007669"/>
    <property type="project" value="TreeGrafter"/>
</dbReference>
<dbReference type="EMBL" id="CAFBPU010000091">
    <property type="protein sequence ID" value="CAB5041046.1"/>
    <property type="molecule type" value="Genomic_DNA"/>
</dbReference>
<dbReference type="Gene3D" id="1.10.287.130">
    <property type="match status" value="1"/>
</dbReference>
<dbReference type="Gene3D" id="6.10.340.10">
    <property type="match status" value="1"/>
</dbReference>
<feature type="transmembrane region" description="Helical" evidence="11">
    <location>
        <begin position="6"/>
        <end position="30"/>
    </location>
</feature>
<dbReference type="SMART" id="SM00304">
    <property type="entry name" value="HAMP"/>
    <property type="match status" value="1"/>
</dbReference>
<evidence type="ECO:0000256" key="4">
    <source>
        <dbReference type="ARBA" id="ARBA00022553"/>
    </source>
</evidence>
<dbReference type="InterPro" id="IPR004358">
    <property type="entry name" value="Sig_transdc_His_kin-like_C"/>
</dbReference>
<dbReference type="CDD" id="cd00075">
    <property type="entry name" value="HATPase"/>
    <property type="match status" value="1"/>
</dbReference>
<dbReference type="InterPro" id="IPR050428">
    <property type="entry name" value="TCS_sensor_his_kinase"/>
</dbReference>
<dbReference type="SMART" id="SM00388">
    <property type="entry name" value="HisKA"/>
    <property type="match status" value="1"/>
</dbReference>
<reference evidence="16" key="1">
    <citation type="submission" date="2020-05" db="EMBL/GenBank/DDBJ databases">
        <authorList>
            <person name="Chiriac C."/>
            <person name="Salcher M."/>
            <person name="Ghai R."/>
            <person name="Kavagutti S V."/>
        </authorList>
    </citation>
    <scope>NUCLEOTIDE SEQUENCE</scope>
</reference>
<dbReference type="FunFam" id="1.10.287.130:FF:000001">
    <property type="entry name" value="Two-component sensor histidine kinase"/>
    <property type="match status" value="1"/>
</dbReference>
<dbReference type="CDD" id="cd00082">
    <property type="entry name" value="HisKA"/>
    <property type="match status" value="1"/>
</dbReference>
<keyword evidence="6 11" id="KW-0812">Transmembrane</keyword>
<name>A0A6J7SJ87_9ZZZZ</name>
<dbReference type="PROSITE" id="PS50109">
    <property type="entry name" value="HIS_KIN"/>
    <property type="match status" value="1"/>
</dbReference>
<evidence type="ECO:0000313" key="16">
    <source>
        <dbReference type="EMBL" id="CAB5041046.1"/>
    </source>
</evidence>
<dbReference type="InterPro" id="IPR003660">
    <property type="entry name" value="HAMP_dom"/>
</dbReference>
<evidence type="ECO:0000256" key="3">
    <source>
        <dbReference type="ARBA" id="ARBA00012438"/>
    </source>
</evidence>
<evidence type="ECO:0000256" key="8">
    <source>
        <dbReference type="ARBA" id="ARBA00022989"/>
    </source>
</evidence>
<keyword evidence="9" id="KW-0902">Two-component regulatory system</keyword>